<dbReference type="OrthoDB" id="10307552at2759"/>
<evidence type="ECO:0000313" key="3">
    <source>
        <dbReference type="Proteomes" id="UP000325579"/>
    </source>
</evidence>
<dbReference type="RefSeq" id="XP_031935138.1">
    <property type="nucleotide sequence ID" value="XM_032083716.1"/>
</dbReference>
<protein>
    <submittedName>
        <fullName evidence="2">Uncharacterized protein</fullName>
    </submittedName>
</protein>
<reference evidence="2 3" key="1">
    <citation type="submission" date="2019-04" db="EMBL/GenBank/DDBJ databases">
        <authorList>
            <consortium name="DOE Joint Genome Institute"/>
            <person name="Mondo S."/>
            <person name="Kjaerbolling I."/>
            <person name="Vesth T."/>
            <person name="Frisvad J.C."/>
            <person name="Nybo J.L."/>
            <person name="Theobald S."/>
            <person name="Kildgaard S."/>
            <person name="Isbrandt T."/>
            <person name="Kuo A."/>
            <person name="Sato A."/>
            <person name="Lyhne E.K."/>
            <person name="Kogle M.E."/>
            <person name="Wiebenga A."/>
            <person name="Kun R.S."/>
            <person name="Lubbers R.J."/>
            <person name="Makela M.R."/>
            <person name="Barry K."/>
            <person name="Chovatia M."/>
            <person name="Clum A."/>
            <person name="Daum C."/>
            <person name="Haridas S."/>
            <person name="He G."/>
            <person name="LaButti K."/>
            <person name="Lipzen A."/>
            <person name="Riley R."/>
            <person name="Salamov A."/>
            <person name="Simmons B.A."/>
            <person name="Magnuson J.K."/>
            <person name="Henrissat B."/>
            <person name="Mortensen U.H."/>
            <person name="Larsen T.O."/>
            <person name="Devries R.P."/>
            <person name="Grigoriev I.V."/>
            <person name="Machida M."/>
            <person name="Baker S.E."/>
            <person name="Andersen M.R."/>
            <person name="Cantor M.N."/>
            <person name="Hua S.X."/>
        </authorList>
    </citation>
    <scope>NUCLEOTIDE SEQUENCE [LARGE SCALE GENOMIC DNA]</scope>
    <source>
        <strain evidence="2 3">CBS 119388</strain>
    </source>
</reference>
<evidence type="ECO:0000256" key="1">
    <source>
        <dbReference type="SAM" id="Phobius"/>
    </source>
</evidence>
<dbReference type="AlphaFoldDB" id="A0A5N7CV26"/>
<dbReference type="GeneID" id="43668407"/>
<evidence type="ECO:0000313" key="2">
    <source>
        <dbReference type="EMBL" id="KAE8397819.1"/>
    </source>
</evidence>
<keyword evidence="3" id="KW-1185">Reference proteome</keyword>
<proteinExistence type="predicted"/>
<keyword evidence="1" id="KW-0472">Membrane</keyword>
<feature type="non-terminal residue" evidence="2">
    <location>
        <position position="147"/>
    </location>
</feature>
<organism evidence="2 3">
    <name type="scientific">Aspergillus pseudonomiae</name>
    <dbReference type="NCBI Taxonomy" id="1506151"/>
    <lineage>
        <taxon>Eukaryota</taxon>
        <taxon>Fungi</taxon>
        <taxon>Dikarya</taxon>
        <taxon>Ascomycota</taxon>
        <taxon>Pezizomycotina</taxon>
        <taxon>Eurotiomycetes</taxon>
        <taxon>Eurotiomycetidae</taxon>
        <taxon>Eurotiales</taxon>
        <taxon>Aspergillaceae</taxon>
        <taxon>Aspergillus</taxon>
        <taxon>Aspergillus subgen. Circumdati</taxon>
    </lineage>
</organism>
<accession>A0A5N7CV26</accession>
<feature type="transmembrane region" description="Helical" evidence="1">
    <location>
        <begin position="55"/>
        <end position="74"/>
    </location>
</feature>
<dbReference type="Proteomes" id="UP000325579">
    <property type="component" value="Unassembled WGS sequence"/>
</dbReference>
<sequence length="147" mass="16501">MLHHGKQAMKLSTVFSSYRTWQSGDILGICTRNPCTLGFSMKGQKGTRLDTYDRIYLSMLLPAFGVLLVNGASIKIRYLVVDKTYAYSTSCIPTVSEPFLNAFRDSEAVTCVVGPGLLNSWIRTTYFIYVDLVGDLWRAFAIPILRD</sequence>
<keyword evidence="1" id="KW-0812">Transmembrane</keyword>
<keyword evidence="1" id="KW-1133">Transmembrane helix</keyword>
<dbReference type="EMBL" id="ML736877">
    <property type="protein sequence ID" value="KAE8397819.1"/>
    <property type="molecule type" value="Genomic_DNA"/>
</dbReference>
<gene>
    <name evidence="2" type="ORF">BDV37DRAFT_264833</name>
</gene>
<name>A0A5N7CV26_9EURO</name>